<dbReference type="AlphaFoldDB" id="A0AAD3Y417"/>
<accession>A0AAD3Y417</accession>
<keyword evidence="3" id="KW-1185">Reference proteome</keyword>
<protein>
    <submittedName>
        <fullName evidence="2">Uncharacterized protein</fullName>
    </submittedName>
</protein>
<evidence type="ECO:0000313" key="3">
    <source>
        <dbReference type="Proteomes" id="UP001279734"/>
    </source>
</evidence>
<reference evidence="2" key="1">
    <citation type="submission" date="2023-05" db="EMBL/GenBank/DDBJ databases">
        <title>Nepenthes gracilis genome sequencing.</title>
        <authorList>
            <person name="Fukushima K."/>
        </authorList>
    </citation>
    <scope>NUCLEOTIDE SEQUENCE</scope>
    <source>
        <strain evidence="2">SING2019-196</strain>
    </source>
</reference>
<proteinExistence type="predicted"/>
<dbReference type="EMBL" id="BSYO01000030">
    <property type="protein sequence ID" value="GMH26071.1"/>
    <property type="molecule type" value="Genomic_DNA"/>
</dbReference>
<evidence type="ECO:0000256" key="1">
    <source>
        <dbReference type="SAM" id="MobiDB-lite"/>
    </source>
</evidence>
<name>A0AAD3Y417_NEPGR</name>
<feature type="compositionally biased region" description="Low complexity" evidence="1">
    <location>
        <begin position="35"/>
        <end position="45"/>
    </location>
</feature>
<evidence type="ECO:0000313" key="2">
    <source>
        <dbReference type="EMBL" id="GMH26071.1"/>
    </source>
</evidence>
<dbReference type="Proteomes" id="UP001279734">
    <property type="component" value="Unassembled WGS sequence"/>
</dbReference>
<gene>
    <name evidence="2" type="ORF">Nepgr_027914</name>
</gene>
<organism evidence="2 3">
    <name type="scientific">Nepenthes gracilis</name>
    <name type="common">Slender pitcher plant</name>
    <dbReference type="NCBI Taxonomy" id="150966"/>
    <lineage>
        <taxon>Eukaryota</taxon>
        <taxon>Viridiplantae</taxon>
        <taxon>Streptophyta</taxon>
        <taxon>Embryophyta</taxon>
        <taxon>Tracheophyta</taxon>
        <taxon>Spermatophyta</taxon>
        <taxon>Magnoliopsida</taxon>
        <taxon>eudicotyledons</taxon>
        <taxon>Gunneridae</taxon>
        <taxon>Pentapetalae</taxon>
        <taxon>Caryophyllales</taxon>
        <taxon>Nepenthaceae</taxon>
        <taxon>Nepenthes</taxon>
    </lineage>
</organism>
<sequence length="210" mass="23428">MEFERIDNVQTGIISPSKLRMKLLGARHQRKKDGSNSNSSRTSPSKLEDSEFVKNSLLASKNEDYDEGVPGLQLSSVKLCCQPVSTSMQNDHKLLSKENVDATRVKVPQSSSGDGNSSTIHLAKSLKDENIDCNSKVSSSSFEFHKGERIVHKSLTRSHSRPTSYKWNEAEKWIMNKQIVQANYSNGSLCTRSIKSIPSNEYNRGFSRGS</sequence>
<comment type="caution">
    <text evidence="2">The sequence shown here is derived from an EMBL/GenBank/DDBJ whole genome shotgun (WGS) entry which is preliminary data.</text>
</comment>
<feature type="region of interest" description="Disordered" evidence="1">
    <location>
        <begin position="24"/>
        <end position="51"/>
    </location>
</feature>